<evidence type="ECO:0000256" key="1">
    <source>
        <dbReference type="ARBA" id="ARBA00034120"/>
    </source>
</evidence>
<name>A0A176YY79_9BRAD</name>
<dbReference type="AlphaFoldDB" id="A0A176YY79"/>
<evidence type="ECO:0000259" key="2">
    <source>
        <dbReference type="PROSITE" id="PS50878"/>
    </source>
</evidence>
<comment type="similarity">
    <text evidence="1">Belongs to the bacterial reverse transcriptase family.</text>
</comment>
<dbReference type="CDD" id="cd01651">
    <property type="entry name" value="RT_G2_intron"/>
    <property type="match status" value="1"/>
</dbReference>
<dbReference type="InterPro" id="IPR043502">
    <property type="entry name" value="DNA/RNA_pol_sf"/>
</dbReference>
<dbReference type="InterPro" id="IPR000477">
    <property type="entry name" value="RT_dom"/>
</dbReference>
<dbReference type="InterPro" id="IPR043128">
    <property type="entry name" value="Rev_trsase/Diguanyl_cyclase"/>
</dbReference>
<dbReference type="PROSITE" id="PS50878">
    <property type="entry name" value="RT_POL"/>
    <property type="match status" value="1"/>
</dbReference>
<evidence type="ECO:0000313" key="4">
    <source>
        <dbReference type="Proteomes" id="UP000077173"/>
    </source>
</evidence>
<accession>A0A176YY79</accession>
<feature type="domain" description="Reverse transcriptase" evidence="2">
    <location>
        <begin position="62"/>
        <end position="297"/>
    </location>
</feature>
<sequence length="419" mass="47006">MLEPKPVGSVRQSKPLRILSKSRLRHVWDESRDSSKRAGAPGIDNESAKQFAANLDSDLDQVVKRLHDGSYGFSRLRPVFIEKPGSNKERVICIPTVRDRLVQRTIVEYLVSSRKIPIRNSSSFGFIRGLGTSDAIARAVELRSVYEWCLKTDIESFFDQVPRQLLKQKVAATLGDHSLVPMICKAIDCEIKGASDVQERAARQGIRHGSGIRQGMPLSPILANLVLSKFDRAIERRRIPMVRYADDLLLFFGSREEAKRGQKFVENQLARAGLKLSHAKTTLHGPEENVFFLGLEIAFLGSLSKYVARVSPLQIRKIRDRLETEYSYSNIVKSPNIKTLSDAILALSRSVAAYLGAYHQASNYVRFLSDLERTMKTVQSNLYTDIFGPDVIGDLDPGAKRFLSIEDVAAPEPLHDLGW</sequence>
<proteinExistence type="inferred from homology"/>
<dbReference type="Proteomes" id="UP000077173">
    <property type="component" value="Unassembled WGS sequence"/>
</dbReference>
<dbReference type="PANTHER" id="PTHR34047:SF8">
    <property type="entry name" value="PROTEIN YKFC"/>
    <property type="match status" value="1"/>
</dbReference>
<keyword evidence="4" id="KW-1185">Reference proteome</keyword>
<dbReference type="Gene3D" id="3.30.70.270">
    <property type="match status" value="1"/>
</dbReference>
<dbReference type="Pfam" id="PF00078">
    <property type="entry name" value="RVT_1"/>
    <property type="match status" value="1"/>
</dbReference>
<dbReference type="GeneID" id="32581029"/>
<dbReference type="RefSeq" id="WP_063680432.1">
    <property type="nucleotide sequence ID" value="NZ_LSEF01000085.1"/>
</dbReference>
<dbReference type="PANTHER" id="PTHR34047">
    <property type="entry name" value="NUCLEAR INTRON MATURASE 1, MITOCHONDRIAL-RELATED"/>
    <property type="match status" value="1"/>
</dbReference>
<dbReference type="EMBL" id="LSEF01000085">
    <property type="protein sequence ID" value="OAF12145.1"/>
    <property type="molecule type" value="Genomic_DNA"/>
</dbReference>
<organism evidence="3 4">
    <name type="scientific">Bradyrhizobium neotropicale</name>
    <dbReference type="NCBI Taxonomy" id="1497615"/>
    <lineage>
        <taxon>Bacteria</taxon>
        <taxon>Pseudomonadati</taxon>
        <taxon>Pseudomonadota</taxon>
        <taxon>Alphaproteobacteria</taxon>
        <taxon>Hyphomicrobiales</taxon>
        <taxon>Nitrobacteraceae</taxon>
        <taxon>Bradyrhizobium</taxon>
    </lineage>
</organism>
<evidence type="ECO:0000313" key="3">
    <source>
        <dbReference type="EMBL" id="OAF12145.1"/>
    </source>
</evidence>
<gene>
    <name evidence="3" type="ORF">AXW67_21445</name>
</gene>
<reference evidence="3 4" key="1">
    <citation type="submission" date="2016-02" db="EMBL/GenBank/DDBJ databases">
        <title>Draft genome sequence of the strain BR 10247T Bradyrhizobium neotropicale isolated from nodules of Centrolobium paraense.</title>
        <authorList>
            <person name="Simoes-Araujo J.L."/>
            <person name="Barauna A.C."/>
            <person name="Silva K."/>
            <person name="Zilli J.E."/>
        </authorList>
    </citation>
    <scope>NUCLEOTIDE SEQUENCE [LARGE SCALE GENOMIC DNA]</scope>
    <source>
        <strain evidence="3 4">BR 10247</strain>
    </source>
</reference>
<dbReference type="SUPFAM" id="SSF56672">
    <property type="entry name" value="DNA/RNA polymerases"/>
    <property type="match status" value="1"/>
</dbReference>
<protein>
    <recommendedName>
        <fullName evidence="2">Reverse transcriptase domain-containing protein</fullName>
    </recommendedName>
</protein>
<comment type="caution">
    <text evidence="3">The sequence shown here is derived from an EMBL/GenBank/DDBJ whole genome shotgun (WGS) entry which is preliminary data.</text>
</comment>
<dbReference type="InterPro" id="IPR051083">
    <property type="entry name" value="GrpII_Intron_Splice-Mob/Def"/>
</dbReference>